<dbReference type="InterPro" id="IPR037476">
    <property type="entry name" value="PCH1"/>
</dbReference>
<feature type="compositionally biased region" description="Basic and acidic residues" evidence="1">
    <location>
        <begin position="403"/>
        <end position="421"/>
    </location>
</feature>
<accession>A0A166GFT6</accession>
<dbReference type="OrthoDB" id="649277at2759"/>
<feature type="region of interest" description="Disordered" evidence="1">
    <location>
        <begin position="397"/>
        <end position="471"/>
    </location>
</feature>
<dbReference type="Proteomes" id="UP000077755">
    <property type="component" value="Chromosome 1"/>
</dbReference>
<organism evidence="2 3">
    <name type="scientific">Daucus carota subsp. sativus</name>
    <name type="common">Carrot</name>
    <dbReference type="NCBI Taxonomy" id="79200"/>
    <lineage>
        <taxon>Eukaryota</taxon>
        <taxon>Viridiplantae</taxon>
        <taxon>Streptophyta</taxon>
        <taxon>Embryophyta</taxon>
        <taxon>Tracheophyta</taxon>
        <taxon>Spermatophyta</taxon>
        <taxon>Magnoliopsida</taxon>
        <taxon>eudicotyledons</taxon>
        <taxon>Gunneridae</taxon>
        <taxon>Pentapetalae</taxon>
        <taxon>asterids</taxon>
        <taxon>campanulids</taxon>
        <taxon>Apiales</taxon>
        <taxon>Apiaceae</taxon>
        <taxon>Apioideae</taxon>
        <taxon>Scandiceae</taxon>
        <taxon>Daucinae</taxon>
        <taxon>Daucus</taxon>
        <taxon>Daucus sect. Daucus</taxon>
    </lineage>
</organism>
<protein>
    <submittedName>
        <fullName evidence="2">Uncharacterized protein</fullName>
    </submittedName>
</protein>
<name>A0A166GFT6_DAUCS</name>
<sequence length="643" mass="71786">MYDRADKGKQPMHPNQSLWMSHWSAVQEQNQISTLVHDNGMNQLHVQKGKEVTSYMSRSSEKRTEVQAIDFGILHGNQAMSSRKERDYRLDSLDSSTVNLSQNRHHTLNTEQVPPLLSLAPPGTETSYMESHIQQKTILQCPSDLVKSQMVLSSSLAFPESLAENLSGTASHVSSRLYDLGEGRLENRSNSKTPSFVCSVEENGNHVRSILPSKRKLSDTNIRTVAKHEKCSNHCAAGFVSDDLCMKNNHPPSFCEERYKRMHNCSGINLFPTYSHDANTMMIYTSAEDLGKCPPRFQEIRTFLVTENTDSYLRKENQRFRDPGLLALQENVPIKCYSFPQLFGPGKQGVQLQQLSSSDSEGKYNLHDVNATEVLSKNKSSAEADTIFGKKINKRHLSGVEHSSTKKDGKANTDRQCHDHATSTTGEEVQPRKRPIPEIPDMNLELPAEPDEASVVDNAEASTSRTRSLDIDYEPDTSSRWIKRLKISDSSSHSIGTKSLSLDEATSDKNQNQFVSNGLRGEKANSNPVPLSAGKELMVLTQKTNPPRTGSSCLNDNFDGTDGTKQLHSWIQRWQKNPATAHEKQPEPVVVCDPQSSKVSLEELQRKPFASIAAMALLGKGWSGLKCQYRNVGPLTLWDSKDM</sequence>
<keyword evidence="3" id="KW-1185">Reference proteome</keyword>
<reference evidence="2" key="1">
    <citation type="journal article" date="2016" name="Nat. Genet.">
        <title>A high-quality carrot genome assembly provides new insights into carotenoid accumulation and asterid genome evolution.</title>
        <authorList>
            <person name="Iorizzo M."/>
            <person name="Ellison S."/>
            <person name="Senalik D."/>
            <person name="Zeng P."/>
            <person name="Satapoomin P."/>
            <person name="Huang J."/>
            <person name="Bowman M."/>
            <person name="Iovene M."/>
            <person name="Sanseverino W."/>
            <person name="Cavagnaro P."/>
            <person name="Yildiz M."/>
            <person name="Macko-Podgorni A."/>
            <person name="Moranska E."/>
            <person name="Grzebelus E."/>
            <person name="Grzebelus D."/>
            <person name="Ashrafi H."/>
            <person name="Zheng Z."/>
            <person name="Cheng S."/>
            <person name="Spooner D."/>
            <person name="Van Deynze A."/>
            <person name="Simon P."/>
        </authorList>
    </citation>
    <scope>NUCLEOTIDE SEQUENCE</scope>
    <source>
        <tissue evidence="2">Leaf</tissue>
    </source>
</reference>
<dbReference type="Gramene" id="KZN08910">
    <property type="protein sequence ID" value="KZN08910"/>
    <property type="gene ID" value="DCAR_001566"/>
</dbReference>
<dbReference type="AlphaFoldDB" id="A0A166GFT6"/>
<dbReference type="KEGG" id="dcr:108204976"/>
<proteinExistence type="predicted"/>
<gene>
    <name evidence="2" type="ORF">DCAR_0101586</name>
</gene>
<dbReference type="PANTHER" id="PTHR36062">
    <property type="entry name" value="OS01G0687300 PROTEIN"/>
    <property type="match status" value="1"/>
</dbReference>
<evidence type="ECO:0000256" key="1">
    <source>
        <dbReference type="SAM" id="MobiDB-lite"/>
    </source>
</evidence>
<evidence type="ECO:0000313" key="2">
    <source>
        <dbReference type="EMBL" id="WOG82422.1"/>
    </source>
</evidence>
<dbReference type="GO" id="GO:0010099">
    <property type="term" value="P:regulation of photomorphogenesis"/>
    <property type="evidence" value="ECO:0007669"/>
    <property type="project" value="InterPro"/>
</dbReference>
<evidence type="ECO:0000313" key="3">
    <source>
        <dbReference type="Proteomes" id="UP000077755"/>
    </source>
</evidence>
<dbReference type="PANTHER" id="PTHR36062:SF1">
    <property type="entry name" value="OS01G0687300 PROTEIN"/>
    <property type="match status" value="1"/>
</dbReference>
<reference evidence="2" key="2">
    <citation type="submission" date="2022-03" db="EMBL/GenBank/DDBJ databases">
        <title>Draft title - Genomic analysis of global carrot germplasm unveils the trajectory of domestication and the origin of high carotenoid orange carrot.</title>
        <authorList>
            <person name="Iorizzo M."/>
            <person name="Ellison S."/>
            <person name="Senalik D."/>
            <person name="Macko-Podgorni A."/>
            <person name="Grzebelus D."/>
            <person name="Bostan H."/>
            <person name="Rolling W."/>
            <person name="Curaba J."/>
            <person name="Simon P."/>
        </authorList>
    </citation>
    <scope>NUCLEOTIDE SEQUENCE</scope>
    <source>
        <tissue evidence="2">Leaf</tissue>
    </source>
</reference>
<dbReference type="EMBL" id="CP093343">
    <property type="protein sequence ID" value="WOG82422.1"/>
    <property type="molecule type" value="Genomic_DNA"/>
</dbReference>